<dbReference type="InterPro" id="IPR036271">
    <property type="entry name" value="Tet_transcr_reg_TetR-rel_C_sf"/>
</dbReference>
<evidence type="ECO:0000259" key="5">
    <source>
        <dbReference type="PROSITE" id="PS50977"/>
    </source>
</evidence>
<protein>
    <submittedName>
        <fullName evidence="6">TetR family transcriptional regulator</fullName>
    </submittedName>
</protein>
<dbReference type="Pfam" id="PF17932">
    <property type="entry name" value="TetR_C_24"/>
    <property type="match status" value="1"/>
</dbReference>
<dbReference type="InterPro" id="IPR041490">
    <property type="entry name" value="KstR2_TetR_C"/>
</dbReference>
<dbReference type="Pfam" id="PF00440">
    <property type="entry name" value="TetR_N"/>
    <property type="match status" value="1"/>
</dbReference>
<evidence type="ECO:0000313" key="6">
    <source>
        <dbReference type="EMBL" id="MZZ13852.1"/>
    </source>
</evidence>
<dbReference type="GO" id="GO:0000976">
    <property type="term" value="F:transcription cis-regulatory region binding"/>
    <property type="evidence" value="ECO:0007669"/>
    <property type="project" value="TreeGrafter"/>
</dbReference>
<dbReference type="AlphaFoldDB" id="A0A7M3B4P1"/>
<gene>
    <name evidence="6" type="ORF">GUL26_16515</name>
</gene>
<evidence type="ECO:0000313" key="7">
    <source>
        <dbReference type="Proteomes" id="UP000644192"/>
    </source>
</evidence>
<dbReference type="SUPFAM" id="SSF46689">
    <property type="entry name" value="Homeodomain-like"/>
    <property type="match status" value="1"/>
</dbReference>
<accession>A0A7M3B4P1</accession>
<dbReference type="GO" id="GO:0003700">
    <property type="term" value="F:DNA-binding transcription factor activity"/>
    <property type="evidence" value="ECO:0007669"/>
    <property type="project" value="TreeGrafter"/>
</dbReference>
<dbReference type="InterPro" id="IPR009057">
    <property type="entry name" value="Homeodomain-like_sf"/>
</dbReference>
<keyword evidence="3" id="KW-0804">Transcription</keyword>
<dbReference type="PROSITE" id="PS50977">
    <property type="entry name" value="HTH_TETR_2"/>
    <property type="match status" value="1"/>
</dbReference>
<evidence type="ECO:0000256" key="1">
    <source>
        <dbReference type="ARBA" id="ARBA00023015"/>
    </source>
</evidence>
<keyword evidence="1" id="KW-0805">Transcription regulation</keyword>
<dbReference type="EMBL" id="WXZT01000011">
    <property type="protein sequence ID" value="MZZ13852.1"/>
    <property type="molecule type" value="Genomic_DNA"/>
</dbReference>
<feature type="DNA-binding region" description="H-T-H motif" evidence="4">
    <location>
        <begin position="47"/>
        <end position="66"/>
    </location>
</feature>
<reference evidence="6" key="1">
    <citation type="submission" date="2020-01" db="EMBL/GenBank/DDBJ databases">
        <title>Bacteria Cultured from War Wounds Associated with the Conflict in Eastern Ukraine.</title>
        <authorList>
            <person name="Snesrud E."/>
            <person name="Galac M.R."/>
            <person name="Mc Gann P."/>
            <person name="Valentine K."/>
            <person name="Viacheslav K."/>
        </authorList>
    </citation>
    <scope>NUCLEOTIDE SEQUENCE</scope>
    <source>
        <strain evidence="6">VNMU148</strain>
    </source>
</reference>
<proteinExistence type="predicted"/>
<comment type="caution">
    <text evidence="6">The sequence shown here is derived from an EMBL/GenBank/DDBJ whole genome shotgun (WGS) entry which is preliminary data.</text>
</comment>
<dbReference type="SUPFAM" id="SSF48498">
    <property type="entry name" value="Tetracyclin repressor-like, C-terminal domain"/>
    <property type="match status" value="1"/>
</dbReference>
<dbReference type="Gene3D" id="1.10.357.10">
    <property type="entry name" value="Tetracycline Repressor, domain 2"/>
    <property type="match status" value="1"/>
</dbReference>
<evidence type="ECO:0000256" key="3">
    <source>
        <dbReference type="ARBA" id="ARBA00023163"/>
    </source>
</evidence>
<sequence length="210" mass="23257">MNMPTATCSLLPMTGKVPSSVDHASPHQLVRQVALTLFSELGFHNVSLRKLASALGMQPGSLYHHIEGKQELLFELIDEYETDLLDAIKIDLPTGGSPDHKLSAYIHSYFSFNASNLQRCSIAQLEFRNLNQNQQKVIEATRAEYASLLDGIIQYGIRTQSFSPIFPQAITHLILSMLTEMSKQAKSSAALTFEDATALLQEAALRILHT</sequence>
<organism evidence="6 7">
    <name type="scientific">Pseudomonas aeruginosa</name>
    <dbReference type="NCBI Taxonomy" id="287"/>
    <lineage>
        <taxon>Bacteria</taxon>
        <taxon>Pseudomonadati</taxon>
        <taxon>Pseudomonadota</taxon>
        <taxon>Gammaproteobacteria</taxon>
        <taxon>Pseudomonadales</taxon>
        <taxon>Pseudomonadaceae</taxon>
        <taxon>Pseudomonas</taxon>
    </lineage>
</organism>
<name>A0A7M3B4P1_PSEAI</name>
<dbReference type="PANTHER" id="PTHR30055">
    <property type="entry name" value="HTH-TYPE TRANSCRIPTIONAL REGULATOR RUTR"/>
    <property type="match status" value="1"/>
</dbReference>
<evidence type="ECO:0000256" key="2">
    <source>
        <dbReference type="ARBA" id="ARBA00023125"/>
    </source>
</evidence>
<dbReference type="RefSeq" id="WP_023081353.1">
    <property type="nucleotide sequence ID" value="NZ_BSAU01000005.1"/>
</dbReference>
<dbReference type="Proteomes" id="UP000644192">
    <property type="component" value="Unassembled WGS sequence"/>
</dbReference>
<keyword evidence="2 4" id="KW-0238">DNA-binding</keyword>
<evidence type="ECO:0000256" key="4">
    <source>
        <dbReference type="PROSITE-ProRule" id="PRU00335"/>
    </source>
</evidence>
<dbReference type="InterPro" id="IPR001647">
    <property type="entry name" value="HTH_TetR"/>
</dbReference>
<feature type="domain" description="HTH tetR-type" evidence="5">
    <location>
        <begin position="24"/>
        <end position="84"/>
    </location>
</feature>
<dbReference type="PANTHER" id="PTHR30055:SF240">
    <property type="entry name" value="HTH-TYPE TRANSCRIPTIONAL REGULATOR ACRR"/>
    <property type="match status" value="1"/>
</dbReference>
<dbReference type="PRINTS" id="PR00455">
    <property type="entry name" value="HTHTETR"/>
</dbReference>
<dbReference type="InterPro" id="IPR050109">
    <property type="entry name" value="HTH-type_TetR-like_transc_reg"/>
</dbReference>